<gene>
    <name evidence="2" type="ORF">PLEOSDRAFT_1090081</name>
</gene>
<organism evidence="2 3">
    <name type="scientific">Pleurotus ostreatus (strain PC15)</name>
    <name type="common">Oyster mushroom</name>
    <dbReference type="NCBI Taxonomy" id="1137138"/>
    <lineage>
        <taxon>Eukaryota</taxon>
        <taxon>Fungi</taxon>
        <taxon>Dikarya</taxon>
        <taxon>Basidiomycota</taxon>
        <taxon>Agaricomycotina</taxon>
        <taxon>Agaricomycetes</taxon>
        <taxon>Agaricomycetidae</taxon>
        <taxon>Agaricales</taxon>
        <taxon>Pleurotineae</taxon>
        <taxon>Pleurotaceae</taxon>
        <taxon>Pleurotus</taxon>
    </lineage>
</organism>
<sequence>MPHFDWPFPPSFAAEGLSGCKDRLRPRDERLSILKVIFIRRCPFLPTETKRMRRFDGPLPPSVPDQRLSGCKSRVRPHGERSSIPKHSSLELGVDISSTKGRCISIVGVPDTHR</sequence>
<dbReference type="AlphaFoldDB" id="A0A067NN41"/>
<feature type="region of interest" description="Disordered" evidence="1">
    <location>
        <begin position="51"/>
        <end position="91"/>
    </location>
</feature>
<reference evidence="3" key="1">
    <citation type="journal article" date="2014" name="Proc. Natl. Acad. Sci. U.S.A.">
        <title>Extensive sampling of basidiomycete genomes demonstrates inadequacy of the white-rot/brown-rot paradigm for wood decay fungi.</title>
        <authorList>
            <person name="Riley R."/>
            <person name="Salamov A.A."/>
            <person name="Brown D.W."/>
            <person name="Nagy L.G."/>
            <person name="Floudas D."/>
            <person name="Held B.W."/>
            <person name="Levasseur A."/>
            <person name="Lombard V."/>
            <person name="Morin E."/>
            <person name="Otillar R."/>
            <person name="Lindquist E.A."/>
            <person name="Sun H."/>
            <person name="LaButti K.M."/>
            <person name="Schmutz J."/>
            <person name="Jabbour D."/>
            <person name="Luo H."/>
            <person name="Baker S.E."/>
            <person name="Pisabarro A.G."/>
            <person name="Walton J.D."/>
            <person name="Blanchette R.A."/>
            <person name="Henrissat B."/>
            <person name="Martin F."/>
            <person name="Cullen D."/>
            <person name="Hibbett D.S."/>
            <person name="Grigoriev I.V."/>
        </authorList>
    </citation>
    <scope>NUCLEOTIDE SEQUENCE [LARGE SCALE GENOMIC DNA]</scope>
    <source>
        <strain evidence="3">PC15</strain>
    </source>
</reference>
<proteinExistence type="predicted"/>
<evidence type="ECO:0000313" key="3">
    <source>
        <dbReference type="Proteomes" id="UP000027073"/>
    </source>
</evidence>
<dbReference type="VEuPathDB" id="FungiDB:PLEOSDRAFT_1090081"/>
<dbReference type="InParanoid" id="A0A067NN41"/>
<dbReference type="EMBL" id="KL198010">
    <property type="protein sequence ID" value="KDQ25542.1"/>
    <property type="molecule type" value="Genomic_DNA"/>
</dbReference>
<name>A0A067NN41_PLEO1</name>
<dbReference type="Proteomes" id="UP000027073">
    <property type="component" value="Unassembled WGS sequence"/>
</dbReference>
<accession>A0A067NN41</accession>
<dbReference type="HOGENOM" id="CLU_2122087_0_0_1"/>
<evidence type="ECO:0000313" key="2">
    <source>
        <dbReference type="EMBL" id="KDQ25542.1"/>
    </source>
</evidence>
<protein>
    <submittedName>
        <fullName evidence="2">Uncharacterized protein</fullName>
    </submittedName>
</protein>
<evidence type="ECO:0000256" key="1">
    <source>
        <dbReference type="SAM" id="MobiDB-lite"/>
    </source>
</evidence>